<evidence type="ECO:0000313" key="12">
    <source>
        <dbReference type="Proteomes" id="UP000694920"/>
    </source>
</evidence>
<gene>
    <name evidence="13" type="primary">LOC107270210</name>
</gene>
<evidence type="ECO:0000256" key="1">
    <source>
        <dbReference type="ARBA" id="ARBA00003195"/>
    </source>
</evidence>
<comment type="subunit">
    <text evidence="4">Complex I is composed of 45 different subunits.</text>
</comment>
<dbReference type="Pfam" id="PF14813">
    <property type="entry name" value="NADH_B2"/>
    <property type="match status" value="1"/>
</dbReference>
<dbReference type="GeneID" id="107270210"/>
<dbReference type="Proteomes" id="UP000694920">
    <property type="component" value="Unplaced"/>
</dbReference>
<evidence type="ECO:0000256" key="6">
    <source>
        <dbReference type="ARBA" id="ARBA00022660"/>
    </source>
</evidence>
<evidence type="ECO:0000256" key="5">
    <source>
        <dbReference type="ARBA" id="ARBA00022448"/>
    </source>
</evidence>
<keyword evidence="6" id="KW-0679">Respiratory chain</keyword>
<dbReference type="AlphaFoldDB" id="A0AAJ7FNH4"/>
<evidence type="ECO:0000256" key="2">
    <source>
        <dbReference type="ARBA" id="ARBA00004443"/>
    </source>
</evidence>
<evidence type="ECO:0000256" key="9">
    <source>
        <dbReference type="ARBA" id="ARBA00022982"/>
    </source>
</evidence>
<name>A0AAJ7FNH4_CEPCN</name>
<dbReference type="KEGG" id="ccin:107270210"/>
<evidence type="ECO:0000256" key="10">
    <source>
        <dbReference type="ARBA" id="ARBA00023128"/>
    </source>
</evidence>
<protein>
    <submittedName>
        <fullName evidence="13">NADH dehydrogenase [ubiquinone] 1 beta subcomplex subunit 2, mitochondrial</fullName>
    </submittedName>
</protein>
<reference evidence="13" key="1">
    <citation type="submission" date="2025-08" db="UniProtKB">
        <authorList>
            <consortium name="RefSeq"/>
        </authorList>
    </citation>
    <scope>IDENTIFICATION</scope>
</reference>
<dbReference type="InterPro" id="IPR026627">
    <property type="entry name" value="NDUFB2_animal"/>
</dbReference>
<dbReference type="CTD" id="4708"/>
<keyword evidence="10" id="KW-0496">Mitochondrion</keyword>
<keyword evidence="11" id="KW-0472">Membrane</keyword>
<evidence type="ECO:0000256" key="3">
    <source>
        <dbReference type="ARBA" id="ARBA00005923"/>
    </source>
</evidence>
<dbReference type="PANTHER" id="PTHR15223:SF1">
    <property type="entry name" value="NADH DEHYDROGENASE [UBIQUINONE] 1 BETA SUBCOMPLEX SUBUNIT 2, MITOCHONDRIAL"/>
    <property type="match status" value="1"/>
</dbReference>
<keyword evidence="7" id="KW-0999">Mitochondrion inner membrane</keyword>
<comment type="similarity">
    <text evidence="3">Belongs to the complex I NDUFB2 subunit family.</text>
</comment>
<keyword evidence="8" id="KW-0809">Transit peptide</keyword>
<organism evidence="12 13">
    <name type="scientific">Cephus cinctus</name>
    <name type="common">Wheat stem sawfly</name>
    <dbReference type="NCBI Taxonomy" id="211228"/>
    <lineage>
        <taxon>Eukaryota</taxon>
        <taxon>Metazoa</taxon>
        <taxon>Ecdysozoa</taxon>
        <taxon>Arthropoda</taxon>
        <taxon>Hexapoda</taxon>
        <taxon>Insecta</taxon>
        <taxon>Pterygota</taxon>
        <taxon>Neoptera</taxon>
        <taxon>Endopterygota</taxon>
        <taxon>Hymenoptera</taxon>
        <taxon>Cephoidea</taxon>
        <taxon>Cephidae</taxon>
        <taxon>Cephus</taxon>
    </lineage>
</organism>
<keyword evidence="5" id="KW-0813">Transport</keyword>
<sequence length="99" mass="11406">MLASRGLNILRAVSRYTVCNNVAKNTVQIRHSHGWSYRVGLPPKRGIVLAAEFLGGLTWWWILYHLYHDFGHIVGEFPYPVPEEWTDEELGIPPEDEDC</sequence>
<evidence type="ECO:0000313" key="13">
    <source>
        <dbReference type="RefSeq" id="XP_015600501.1"/>
    </source>
</evidence>
<dbReference type="GO" id="GO:0045271">
    <property type="term" value="C:respiratory chain complex I"/>
    <property type="evidence" value="ECO:0007669"/>
    <property type="project" value="InterPro"/>
</dbReference>
<evidence type="ECO:0000256" key="8">
    <source>
        <dbReference type="ARBA" id="ARBA00022946"/>
    </source>
</evidence>
<evidence type="ECO:0000256" key="11">
    <source>
        <dbReference type="ARBA" id="ARBA00023136"/>
    </source>
</evidence>
<evidence type="ECO:0000256" key="4">
    <source>
        <dbReference type="ARBA" id="ARBA00011533"/>
    </source>
</evidence>
<keyword evidence="9" id="KW-0249">Electron transport</keyword>
<evidence type="ECO:0000256" key="7">
    <source>
        <dbReference type="ARBA" id="ARBA00022792"/>
    </source>
</evidence>
<comment type="function">
    <text evidence="1">Accessory subunit of the mitochondrial membrane respiratory chain NADH dehydrogenase (Complex I), that is believed not to be involved in catalysis. Complex I functions in the transfer of electrons from NADH to the respiratory chain. The immediate electron acceptor for the enzyme is believed to be ubiquinone.</text>
</comment>
<proteinExistence type="inferred from homology"/>
<dbReference type="PANTHER" id="PTHR15223">
    <property type="entry name" value="NADH-UBIQUINONE OXIDOREDUCTASE AGGG SUBUNIT"/>
    <property type="match status" value="1"/>
</dbReference>
<dbReference type="RefSeq" id="XP_015600501.1">
    <property type="nucleotide sequence ID" value="XM_015745015.2"/>
</dbReference>
<comment type="subcellular location">
    <subcellularLocation>
        <location evidence="2">Mitochondrion inner membrane</location>
        <topology evidence="2">Peripheral membrane protein</topology>
        <orientation evidence="2">Matrix side</orientation>
    </subcellularLocation>
</comment>
<keyword evidence="12" id="KW-1185">Reference proteome</keyword>
<dbReference type="GO" id="GO:0032981">
    <property type="term" value="P:mitochondrial respiratory chain complex I assembly"/>
    <property type="evidence" value="ECO:0007669"/>
    <property type="project" value="TreeGrafter"/>
</dbReference>
<dbReference type="GO" id="GO:0005743">
    <property type="term" value="C:mitochondrial inner membrane"/>
    <property type="evidence" value="ECO:0007669"/>
    <property type="project" value="UniProtKB-SubCell"/>
</dbReference>
<accession>A0AAJ7FNH4</accession>